<evidence type="ECO:0000256" key="1">
    <source>
        <dbReference type="SAM" id="Phobius"/>
    </source>
</evidence>
<dbReference type="Proteomes" id="UP000663064">
    <property type="component" value="Chromosome"/>
</dbReference>
<keyword evidence="1" id="KW-1133">Transmembrane helix</keyword>
<feature type="domain" description="DUF1648" evidence="2">
    <location>
        <begin position="13"/>
        <end position="59"/>
    </location>
</feature>
<accession>A0A0K1IST1</accession>
<dbReference type="AlphaFoldDB" id="A0A0K1IST1"/>
<name>A0A0K1IST1_HALGI</name>
<keyword evidence="1" id="KW-0812">Transmembrane</keyword>
<protein>
    <submittedName>
        <fullName evidence="4">DUF1648 family protein</fullName>
    </submittedName>
</protein>
<dbReference type="Proteomes" id="UP000066124">
    <property type="component" value="Chromosome"/>
</dbReference>
<feature type="transmembrane region" description="Helical" evidence="1">
    <location>
        <begin position="81"/>
        <end position="102"/>
    </location>
</feature>
<reference evidence="3" key="2">
    <citation type="submission" date="2015-06" db="EMBL/GenBank/DDBJ databases">
        <authorList>
            <person name="Hoefler B.C."/>
            <person name="Straight P.D."/>
        </authorList>
    </citation>
    <scope>NUCLEOTIDE SEQUENCE [LARGE SCALE GENOMIC DNA]</scope>
    <source>
        <strain evidence="3">ARA6</strain>
    </source>
</reference>
<dbReference type="Pfam" id="PF07853">
    <property type="entry name" value="DUF1648"/>
    <property type="match status" value="1"/>
</dbReference>
<feature type="transmembrane region" description="Helical" evidence="1">
    <location>
        <begin position="45"/>
        <end position="69"/>
    </location>
</feature>
<dbReference type="EMBL" id="CP011947">
    <property type="protein sequence ID" value="AKU07370.1"/>
    <property type="molecule type" value="Genomic_DNA"/>
</dbReference>
<dbReference type="PATRIC" id="fig|35746.4.peg.1342"/>
<keyword evidence="1" id="KW-0472">Membrane</keyword>
<evidence type="ECO:0000313" key="5">
    <source>
        <dbReference type="Proteomes" id="UP000066124"/>
    </source>
</evidence>
<dbReference type="KEGG" id="hgi:ABY42_06305"/>
<reference evidence="4" key="3">
    <citation type="journal article" date="2021" name="Front. Microbiol.">
        <title>Cellular and Genomic Properties of Haloferax gibbonsii LR2-5, the Host of Euryarchaeal Virus HFTV1.</title>
        <authorList>
            <person name="Tittes C."/>
            <person name="Schwarzer S."/>
            <person name="Pfeiffer F."/>
            <person name="Dyall-Smith M."/>
            <person name="Rodriguez-Franco M."/>
            <person name="Oksanen H.M."/>
            <person name="Quax T.E.F."/>
        </authorList>
    </citation>
    <scope>NUCLEOTIDE SEQUENCE</scope>
    <source>
        <strain evidence="4">LR2-5</strain>
    </source>
</reference>
<proteinExistence type="predicted"/>
<organism evidence="3 5">
    <name type="scientific">Haloferax gibbonsii</name>
    <dbReference type="NCBI Taxonomy" id="35746"/>
    <lineage>
        <taxon>Archaea</taxon>
        <taxon>Methanobacteriati</taxon>
        <taxon>Methanobacteriota</taxon>
        <taxon>Stenosarchaea group</taxon>
        <taxon>Halobacteria</taxon>
        <taxon>Halobacteriales</taxon>
        <taxon>Haloferacaceae</taxon>
        <taxon>Haloferax</taxon>
    </lineage>
</organism>
<evidence type="ECO:0000259" key="2">
    <source>
        <dbReference type="Pfam" id="PF07853"/>
    </source>
</evidence>
<evidence type="ECO:0000313" key="3">
    <source>
        <dbReference type="EMBL" id="AKU07370.1"/>
    </source>
</evidence>
<dbReference type="InterPro" id="IPR012867">
    <property type="entry name" value="DUF1648"/>
</dbReference>
<sequence length="137" mass="13951">MRVPRLTLVGVAMLALSAVAGVALLPVLPSSVAVHFGTGGEADSFVAAPLGVLLIPVVGVGALVVTRLAGATGRGTSVPPVFDTILATFLAYVQALVLAYNLGARFDMLVAVVPVVVTFGVVAVVLDRVGREDKPYN</sequence>
<gene>
    <name evidence="3" type="ORF">ABY42_06305</name>
    <name evidence="4" type="ORF">HfgLR_06590</name>
</gene>
<dbReference type="EMBL" id="CP063205">
    <property type="protein sequence ID" value="QOS11461.1"/>
    <property type="molecule type" value="Genomic_DNA"/>
</dbReference>
<feature type="transmembrane region" description="Helical" evidence="1">
    <location>
        <begin position="108"/>
        <end position="126"/>
    </location>
</feature>
<evidence type="ECO:0000313" key="4">
    <source>
        <dbReference type="EMBL" id="QOS11461.1"/>
    </source>
</evidence>
<reference evidence="5" key="1">
    <citation type="journal article" date="2015" name="J. Biotechnol.">
        <title>Complete genome sequence of Haloferax gibbonsii strain ARA6, a potential producer of polyhydroxyalkanoates and halocins isolated from Araruama, Rio de Janeiro, Brasil.</title>
        <authorList>
            <person name="Pinto L.H."/>
            <person name="D'Alincourt Carvalho-Assef A.P."/>
            <person name="Vieira R.P."/>
            <person name="Clementino M.M."/>
            <person name="Albano R.M."/>
        </authorList>
    </citation>
    <scope>NUCLEOTIDE SEQUENCE [LARGE SCALE GENOMIC DNA]</scope>
    <source>
        <strain evidence="5">ARA6</strain>
    </source>
</reference>